<keyword evidence="1" id="KW-0732">Signal</keyword>
<feature type="signal peptide" evidence="1">
    <location>
        <begin position="1"/>
        <end position="29"/>
    </location>
</feature>
<dbReference type="AlphaFoldDB" id="A0A3G2SZD4"/>
<proteinExistence type="predicted"/>
<dbReference type="Proteomes" id="UP000279962">
    <property type="component" value="Chromosome"/>
</dbReference>
<evidence type="ECO:0000313" key="2">
    <source>
        <dbReference type="EMBL" id="AYO53026.1"/>
    </source>
</evidence>
<dbReference type="InterPro" id="IPR008557">
    <property type="entry name" value="PhoX"/>
</dbReference>
<protein>
    <submittedName>
        <fullName evidence="2">DUF839 domain-containing protein</fullName>
    </submittedName>
</protein>
<evidence type="ECO:0000256" key="1">
    <source>
        <dbReference type="SAM" id="SignalP"/>
    </source>
</evidence>
<dbReference type="Pfam" id="PF05787">
    <property type="entry name" value="PhoX"/>
    <property type="match status" value="1"/>
</dbReference>
<name>A0A3G2SZD4_9GAMM</name>
<organism evidence="2 3">
    <name type="scientific">Acinetobacter wuhouensis</name>
    <dbReference type="NCBI Taxonomy" id="1879050"/>
    <lineage>
        <taxon>Bacteria</taxon>
        <taxon>Pseudomonadati</taxon>
        <taxon>Pseudomonadota</taxon>
        <taxon>Gammaproteobacteria</taxon>
        <taxon>Moraxellales</taxon>
        <taxon>Moraxellaceae</taxon>
        <taxon>Acinetobacter</taxon>
    </lineage>
</organism>
<feature type="chain" id="PRO_5018081498" evidence="1">
    <location>
        <begin position="30"/>
        <end position="726"/>
    </location>
</feature>
<evidence type="ECO:0000313" key="3">
    <source>
        <dbReference type="Proteomes" id="UP000279962"/>
    </source>
</evidence>
<dbReference type="RefSeq" id="WP_087552991.1">
    <property type="nucleotide sequence ID" value="NZ_CP033133.1"/>
</dbReference>
<dbReference type="EMBL" id="CP033133">
    <property type="protein sequence ID" value="AYO53026.1"/>
    <property type="molecule type" value="Genomic_DNA"/>
</dbReference>
<dbReference type="PANTHER" id="PTHR35399">
    <property type="entry name" value="SLR8030 PROTEIN"/>
    <property type="match status" value="1"/>
</dbReference>
<dbReference type="PANTHER" id="PTHR35399:SF2">
    <property type="entry name" value="DUF839 DOMAIN-CONTAINING PROTEIN"/>
    <property type="match status" value="1"/>
</dbReference>
<accession>A0A3G2SZD4</accession>
<reference evidence="2 3" key="1">
    <citation type="submission" date="2018-10" db="EMBL/GenBank/DDBJ databases">
        <title>The complete genome of Acinetobacter wuhouensis strain WCHAW010062.</title>
        <authorList>
            <person name="Hu Y."/>
            <person name="Long H."/>
            <person name="Feng Y."/>
            <person name="Zong Z."/>
        </authorList>
    </citation>
    <scope>NUCLEOTIDE SEQUENCE [LARGE SCALE GENOMIC DNA]</scope>
    <source>
        <strain evidence="2 3">WCHAW010062</strain>
    </source>
</reference>
<gene>
    <name evidence="2" type="ORF">CDG68_04795</name>
</gene>
<sequence>MTNSANQHTRREVLTWLASIPFLPLGAMATSATLAGCNDSNDTTTPVVNPAKLKTATFTPMAAPTTVAVMATTACTSKLSISWDDGSKTEYQLGYKPFFLTGTKVPDGKGGQIIAGGYYDIKNQPIIDKSVTGKERQFFSDCPDGSSLISFKQATGKDFTDADKKTLGVKGNPVFHVVQFEYLSKDQAGGDTYGKLSSPIAVLTLDQDPKTGHLSLIKYHNVDTSSAHGLWITCGASLSPWGTHLSSEEYEPDAFDQKLGQSLSTLKAFSKNIYGDETSANPYNYGHLPEITVKADGTGSVKKHYCLGRISHELVQVFADNRTVLMGDDYTNGGLFMFVADKEKDLSAGTLYVAKFITQLTDTTAGKISWIKLGHATSAEIENLIKSGIKATDIFESVLQVVKYPTDATPAEKSAIDAANPTTEQKALADAAKARLKTQQATQKADLEAQGFKFTYLSKTGVYLKLKDTSDKTKLAAAFLETHRYAALVGASMALTKNEGTTVNVADKKAYSALANIVDSMVEGGSGYLAEHNVKFPKITAGGILEHKLTGGQKDNTNTVINSEWVPSESSLLLRGVDISFDGFGNTADPEKIASPDNLKYSEKLRTLFIGEDSGNHINNYLWAYNVDTKKLDRILSAPAGAESTGLHAVDEVNGWTYIMSNFQHPGDEWNRFYKDNADGSRSGLSANLLAELDSAINTNYNNKFAAAVGYITADPVAPSVEKKSS</sequence>